<dbReference type="AlphaFoldDB" id="A0A918XF31"/>
<dbReference type="InterPro" id="IPR029068">
    <property type="entry name" value="Glyas_Bleomycin-R_OHBP_Dase"/>
</dbReference>
<dbReference type="SUPFAM" id="SSF54593">
    <property type="entry name" value="Glyoxalase/Bleomycin resistance protein/Dihydroxybiphenyl dioxygenase"/>
    <property type="match status" value="1"/>
</dbReference>
<keyword evidence="3" id="KW-1185">Reference proteome</keyword>
<name>A0A918XF31_9GAMM</name>
<reference evidence="2" key="2">
    <citation type="submission" date="2020-09" db="EMBL/GenBank/DDBJ databases">
        <authorList>
            <person name="Sun Q."/>
            <person name="Kim S."/>
        </authorList>
    </citation>
    <scope>NUCLEOTIDE SEQUENCE</scope>
    <source>
        <strain evidence="2">KCTC 23430</strain>
    </source>
</reference>
<dbReference type="Proteomes" id="UP000644693">
    <property type="component" value="Unassembled WGS sequence"/>
</dbReference>
<protein>
    <recommendedName>
        <fullName evidence="1">VOC domain-containing protein</fullName>
    </recommendedName>
</protein>
<dbReference type="PROSITE" id="PS51819">
    <property type="entry name" value="VOC"/>
    <property type="match status" value="1"/>
</dbReference>
<reference evidence="2" key="1">
    <citation type="journal article" date="2014" name="Int. J. Syst. Evol. Microbiol.">
        <title>Complete genome sequence of Corynebacterium casei LMG S-19264T (=DSM 44701T), isolated from a smear-ripened cheese.</title>
        <authorList>
            <consortium name="US DOE Joint Genome Institute (JGI-PGF)"/>
            <person name="Walter F."/>
            <person name="Albersmeier A."/>
            <person name="Kalinowski J."/>
            <person name="Ruckert C."/>
        </authorList>
    </citation>
    <scope>NUCLEOTIDE SEQUENCE</scope>
    <source>
        <strain evidence="2">KCTC 23430</strain>
    </source>
</reference>
<evidence type="ECO:0000313" key="3">
    <source>
        <dbReference type="Proteomes" id="UP000644693"/>
    </source>
</evidence>
<dbReference type="RefSeq" id="WP_189475450.1">
    <property type="nucleotide sequence ID" value="NZ_BMYM01000001.1"/>
</dbReference>
<dbReference type="InterPro" id="IPR037523">
    <property type="entry name" value="VOC_core"/>
</dbReference>
<proteinExistence type="predicted"/>
<dbReference type="EMBL" id="BMYM01000001">
    <property type="protein sequence ID" value="GHD28844.1"/>
    <property type="molecule type" value="Genomic_DNA"/>
</dbReference>
<feature type="domain" description="VOC" evidence="1">
    <location>
        <begin position="8"/>
        <end position="123"/>
    </location>
</feature>
<dbReference type="PANTHER" id="PTHR33993:SF14">
    <property type="entry name" value="GB|AAF24581.1"/>
    <property type="match status" value="1"/>
</dbReference>
<evidence type="ECO:0000259" key="1">
    <source>
        <dbReference type="PROSITE" id="PS51819"/>
    </source>
</evidence>
<accession>A0A918XF31</accession>
<dbReference type="PANTHER" id="PTHR33993">
    <property type="entry name" value="GLYOXALASE-RELATED"/>
    <property type="match status" value="1"/>
</dbReference>
<dbReference type="Gene3D" id="3.10.180.10">
    <property type="entry name" value="2,3-Dihydroxybiphenyl 1,2-Dioxygenase, domain 1"/>
    <property type="match status" value="1"/>
</dbReference>
<organism evidence="2 3">
    <name type="scientific">Parahalioglobus pacificus</name>
    <dbReference type="NCBI Taxonomy" id="930806"/>
    <lineage>
        <taxon>Bacteria</taxon>
        <taxon>Pseudomonadati</taxon>
        <taxon>Pseudomonadota</taxon>
        <taxon>Gammaproteobacteria</taxon>
        <taxon>Cellvibrionales</taxon>
        <taxon>Halieaceae</taxon>
        <taxon>Parahalioglobus</taxon>
    </lineage>
</organism>
<evidence type="ECO:0000313" key="2">
    <source>
        <dbReference type="EMBL" id="GHD28844.1"/>
    </source>
</evidence>
<comment type="caution">
    <text evidence="2">The sequence shown here is derived from an EMBL/GenBank/DDBJ whole genome shotgun (WGS) entry which is preliminary data.</text>
</comment>
<dbReference type="InterPro" id="IPR052164">
    <property type="entry name" value="Anthracycline_SecMetBiosynth"/>
</dbReference>
<sequence>MTKQTIGGIGWRDLTCENAGGLRDSYEDVVGWQSSPVSMGDYNDFNMMDGEGNVVAGVCHGRGSNEGVPAQWMMYVIVADLEASLRACESRGGACIGEIRSMGADRFAVIRDPAGACMALYEEG</sequence>
<gene>
    <name evidence="2" type="ORF">GCM10007053_08640</name>
</gene>